<reference evidence="2 3" key="1">
    <citation type="journal article" date="2023" name="Commun. Biol.">
        <title>Genome analysis of Parmales, the sister group of diatoms, reveals the evolutionary specialization of diatoms from phago-mixotrophs to photoautotrophs.</title>
        <authorList>
            <person name="Ban H."/>
            <person name="Sato S."/>
            <person name="Yoshikawa S."/>
            <person name="Yamada K."/>
            <person name="Nakamura Y."/>
            <person name="Ichinomiya M."/>
            <person name="Sato N."/>
            <person name="Blanc-Mathieu R."/>
            <person name="Endo H."/>
            <person name="Kuwata A."/>
            <person name="Ogata H."/>
        </authorList>
    </citation>
    <scope>NUCLEOTIDE SEQUENCE [LARGE SCALE GENOMIC DNA]</scope>
</reference>
<evidence type="ECO:0000313" key="3">
    <source>
        <dbReference type="Proteomes" id="UP001165060"/>
    </source>
</evidence>
<feature type="region of interest" description="Disordered" evidence="1">
    <location>
        <begin position="1"/>
        <end position="65"/>
    </location>
</feature>
<evidence type="ECO:0000313" key="2">
    <source>
        <dbReference type="EMBL" id="GMI19655.1"/>
    </source>
</evidence>
<dbReference type="PANTHER" id="PTHR11199">
    <property type="entry name" value="STROMAL ANTIGEN"/>
    <property type="match status" value="1"/>
</dbReference>
<feature type="non-terminal residue" evidence="2">
    <location>
        <position position="154"/>
    </location>
</feature>
<name>A0ABQ6M587_9STRA</name>
<protein>
    <submittedName>
        <fullName evidence="2">Uncharacterized protein</fullName>
    </submittedName>
</protein>
<keyword evidence="3" id="KW-1185">Reference proteome</keyword>
<dbReference type="InterPro" id="IPR039662">
    <property type="entry name" value="Cohesin_Scc3/SA"/>
</dbReference>
<dbReference type="Proteomes" id="UP001165060">
    <property type="component" value="Unassembled WGS sequence"/>
</dbReference>
<evidence type="ECO:0000256" key="1">
    <source>
        <dbReference type="SAM" id="MobiDB-lite"/>
    </source>
</evidence>
<dbReference type="PANTHER" id="PTHR11199:SF0">
    <property type="entry name" value="LD34181P-RELATED"/>
    <property type="match status" value="1"/>
</dbReference>
<comment type="caution">
    <text evidence="2">The sequence shown here is derived from an EMBL/GenBank/DDBJ whole genome shotgun (WGS) entry which is preliminary data.</text>
</comment>
<gene>
    <name evidence="2" type="ORF">TeGR_g571</name>
</gene>
<feature type="compositionally biased region" description="Basic residues" evidence="1">
    <location>
        <begin position="37"/>
        <end position="55"/>
    </location>
</feature>
<feature type="non-terminal residue" evidence="2">
    <location>
        <position position="1"/>
    </location>
</feature>
<feature type="compositionally biased region" description="Low complexity" evidence="1">
    <location>
        <begin position="1"/>
        <end position="13"/>
    </location>
</feature>
<organism evidence="2 3">
    <name type="scientific">Tetraparma gracilis</name>
    <dbReference type="NCBI Taxonomy" id="2962635"/>
    <lineage>
        <taxon>Eukaryota</taxon>
        <taxon>Sar</taxon>
        <taxon>Stramenopiles</taxon>
        <taxon>Ochrophyta</taxon>
        <taxon>Bolidophyceae</taxon>
        <taxon>Parmales</taxon>
        <taxon>Triparmaceae</taxon>
        <taxon>Tetraparma</taxon>
    </lineage>
</organism>
<sequence>DASNLSDGFSAADSDSDSDMSEVDENNVSTNTVKTVKASKPKAAKKSSKASKPRKAAATGGRAVTGSAKLAANETNVLLTALLSRTVSVSSAVSDLVERHASDSNAAQCELVNLLFRCVGGSAASEIDPKAFVLDDIGDDDWVAMITNVVADMQ</sequence>
<dbReference type="EMBL" id="BRYB01003731">
    <property type="protein sequence ID" value="GMI19655.1"/>
    <property type="molecule type" value="Genomic_DNA"/>
</dbReference>
<feature type="compositionally biased region" description="Acidic residues" evidence="1">
    <location>
        <begin position="14"/>
        <end position="25"/>
    </location>
</feature>
<accession>A0ABQ6M587</accession>
<proteinExistence type="predicted"/>